<dbReference type="PANTHER" id="PTHR48081:SF8">
    <property type="entry name" value="ALPHA_BETA HYDROLASE FOLD-3 DOMAIN-CONTAINING PROTEIN-RELATED"/>
    <property type="match status" value="1"/>
</dbReference>
<feature type="domain" description="Alpha/beta hydrolase fold-3" evidence="2">
    <location>
        <begin position="206"/>
        <end position="339"/>
    </location>
</feature>
<dbReference type="EnsemblMetazoa" id="G12483.4">
    <property type="protein sequence ID" value="G12483.4:cds"/>
    <property type="gene ID" value="G12483"/>
</dbReference>
<dbReference type="GO" id="GO:0016787">
    <property type="term" value="F:hydrolase activity"/>
    <property type="evidence" value="ECO:0007669"/>
    <property type="project" value="UniProtKB-KW"/>
</dbReference>
<accession>A0A8W8I5B0</accession>
<dbReference type="SUPFAM" id="SSF53474">
    <property type="entry name" value="alpha/beta-Hydrolases"/>
    <property type="match status" value="1"/>
</dbReference>
<reference evidence="3" key="1">
    <citation type="submission" date="2022-08" db="UniProtKB">
        <authorList>
            <consortium name="EnsemblMetazoa"/>
        </authorList>
    </citation>
    <scope>IDENTIFICATION</scope>
    <source>
        <strain evidence="3">05x7-T-G4-1.051#20</strain>
    </source>
</reference>
<dbReference type="InterPro" id="IPR013094">
    <property type="entry name" value="AB_hydrolase_3"/>
</dbReference>
<feature type="domain" description="Alpha/beta hydrolase fold-3" evidence="2">
    <location>
        <begin position="93"/>
        <end position="185"/>
    </location>
</feature>
<sequence>MSFDKFKPKYKIHEETENYFKLRAEAGAKPYDQLTVEEAREGNVANAKRFAGTTEFEGTVKEFTVPTKHCSDGIPITVYRSKHCDLCVAPSVFVYFHGGGNVVGCRQTVDTICRIFSRDAPCVVVNVEYRLAPEHRWPANHEDATCVVRWVKMNKSLLGATNESTVGVGGDSAGARLAATVCHDLPEIDYQVIMVARFSSSVLGAVNRSTVGVGGDGEGSRMAALVCHEVPDLGYQVLVYPNVDLRRNYKSAEEFAEMPGLTKKMVDWFMDHYIDRSDLDNARASPLLHTNFNTLPPALIIIAELDALRDEGIAYHEKLKEAGVKSQIFTVKGVTHGFFHLPGHFKECCLRAHEKVSKFIKTHS</sequence>
<dbReference type="AlphaFoldDB" id="A0A8W8I5B0"/>
<dbReference type="Proteomes" id="UP000005408">
    <property type="component" value="Unassembled WGS sequence"/>
</dbReference>
<dbReference type="PANTHER" id="PTHR48081">
    <property type="entry name" value="AB HYDROLASE SUPERFAMILY PROTEIN C4A8.06C"/>
    <property type="match status" value="1"/>
</dbReference>
<dbReference type="InterPro" id="IPR029058">
    <property type="entry name" value="AB_hydrolase_fold"/>
</dbReference>
<organism evidence="3 4">
    <name type="scientific">Magallana gigas</name>
    <name type="common">Pacific oyster</name>
    <name type="synonym">Crassostrea gigas</name>
    <dbReference type="NCBI Taxonomy" id="29159"/>
    <lineage>
        <taxon>Eukaryota</taxon>
        <taxon>Metazoa</taxon>
        <taxon>Spiralia</taxon>
        <taxon>Lophotrochozoa</taxon>
        <taxon>Mollusca</taxon>
        <taxon>Bivalvia</taxon>
        <taxon>Autobranchia</taxon>
        <taxon>Pteriomorphia</taxon>
        <taxon>Ostreida</taxon>
        <taxon>Ostreoidea</taxon>
        <taxon>Ostreidae</taxon>
        <taxon>Magallana</taxon>
    </lineage>
</organism>
<proteinExistence type="predicted"/>
<keyword evidence="4" id="KW-1185">Reference proteome</keyword>
<evidence type="ECO:0000313" key="4">
    <source>
        <dbReference type="Proteomes" id="UP000005408"/>
    </source>
</evidence>
<dbReference type="Gene3D" id="3.40.50.1820">
    <property type="entry name" value="alpha/beta hydrolase"/>
    <property type="match status" value="1"/>
</dbReference>
<name>A0A8W8I5B0_MAGGI</name>
<evidence type="ECO:0000259" key="2">
    <source>
        <dbReference type="Pfam" id="PF07859"/>
    </source>
</evidence>
<dbReference type="InterPro" id="IPR050300">
    <property type="entry name" value="GDXG_lipolytic_enzyme"/>
</dbReference>
<protein>
    <recommendedName>
        <fullName evidence="2">Alpha/beta hydrolase fold-3 domain-containing protein</fullName>
    </recommendedName>
</protein>
<evidence type="ECO:0000256" key="1">
    <source>
        <dbReference type="ARBA" id="ARBA00022801"/>
    </source>
</evidence>
<dbReference type="Pfam" id="PF07859">
    <property type="entry name" value="Abhydrolase_3"/>
    <property type="match status" value="2"/>
</dbReference>
<evidence type="ECO:0000313" key="3">
    <source>
        <dbReference type="EnsemblMetazoa" id="G12483.4:cds"/>
    </source>
</evidence>
<keyword evidence="1" id="KW-0378">Hydrolase</keyword>